<comment type="caution">
    <text evidence="1">The sequence shown here is derived from an EMBL/GenBank/DDBJ whole genome shotgun (WGS) entry which is preliminary data.</text>
</comment>
<protein>
    <recommendedName>
        <fullName evidence="3">Encoded protein</fullName>
    </recommendedName>
</protein>
<sequence>MSCSRCCLALQPQPHTATAPQCLVGGSTLARRPAVSTLLPSWGMWCSACVLWPNALCCAGGQSRWTLPSGGSALWKSTCTTFLRVKQLQRHLAKVIHPQNHQLLLDHIVSTLS</sequence>
<keyword evidence="2" id="KW-1185">Reference proteome</keyword>
<dbReference type="EMBL" id="MU069560">
    <property type="protein sequence ID" value="KAF5838966.1"/>
    <property type="molecule type" value="Genomic_DNA"/>
</dbReference>
<accession>A0ABQ7GWG9</accession>
<evidence type="ECO:0000313" key="1">
    <source>
        <dbReference type="EMBL" id="KAF5838966.1"/>
    </source>
</evidence>
<name>A0ABQ7GWG9_DUNSA</name>
<evidence type="ECO:0000313" key="2">
    <source>
        <dbReference type="Proteomes" id="UP000815325"/>
    </source>
</evidence>
<reference evidence="1" key="1">
    <citation type="submission" date="2017-08" db="EMBL/GenBank/DDBJ databases">
        <authorList>
            <person name="Polle J.E."/>
            <person name="Barry K."/>
            <person name="Cushman J."/>
            <person name="Schmutz J."/>
            <person name="Tran D."/>
            <person name="Hathwaick L.T."/>
            <person name="Yim W.C."/>
            <person name="Jenkins J."/>
            <person name="Mckie-Krisberg Z.M."/>
            <person name="Prochnik S."/>
            <person name="Lindquist E."/>
            <person name="Dockter R.B."/>
            <person name="Adam C."/>
            <person name="Molina H."/>
            <person name="Bunkerborg J."/>
            <person name="Jin E."/>
            <person name="Buchheim M."/>
            <person name="Magnuson J."/>
        </authorList>
    </citation>
    <scope>NUCLEOTIDE SEQUENCE</scope>
    <source>
        <strain evidence="1">CCAP 19/18</strain>
    </source>
</reference>
<gene>
    <name evidence="1" type="ORF">DUNSADRAFT_1911</name>
</gene>
<proteinExistence type="predicted"/>
<dbReference type="Proteomes" id="UP000815325">
    <property type="component" value="Unassembled WGS sequence"/>
</dbReference>
<evidence type="ECO:0008006" key="3">
    <source>
        <dbReference type="Google" id="ProtNLM"/>
    </source>
</evidence>
<organism evidence="1 2">
    <name type="scientific">Dunaliella salina</name>
    <name type="common">Green alga</name>
    <name type="synonym">Protococcus salinus</name>
    <dbReference type="NCBI Taxonomy" id="3046"/>
    <lineage>
        <taxon>Eukaryota</taxon>
        <taxon>Viridiplantae</taxon>
        <taxon>Chlorophyta</taxon>
        <taxon>core chlorophytes</taxon>
        <taxon>Chlorophyceae</taxon>
        <taxon>CS clade</taxon>
        <taxon>Chlamydomonadales</taxon>
        <taxon>Dunaliellaceae</taxon>
        <taxon>Dunaliella</taxon>
    </lineage>
</organism>